<dbReference type="Gene3D" id="3.90.1150.10">
    <property type="entry name" value="Aspartate Aminotransferase, domain 1"/>
    <property type="match status" value="1"/>
</dbReference>
<evidence type="ECO:0000256" key="1">
    <source>
        <dbReference type="ARBA" id="ARBA00001933"/>
    </source>
</evidence>
<dbReference type="PANTHER" id="PTHR11808:SF15">
    <property type="entry name" value="CYSTATHIONINE GAMMA-LYASE"/>
    <property type="match status" value="1"/>
</dbReference>
<dbReference type="FunFam" id="3.40.640.10:FF:000009">
    <property type="entry name" value="Cystathionine gamma-synthase homolog"/>
    <property type="match status" value="1"/>
</dbReference>
<sequence length="407" mass="44229">MSKHHDERQYDAPHDGNPPGERRRLATRVVHGGQAPDPATGAVMPPIYATSTFAQESPGVHKGLDYGRSHNPTRWALERCVADIESGGAAFAFASGLAAIGAVLELLPAGSHIVAGDDMYGGTYRLFERVRRHSAGHEFTYVDLADPAALEAALRPETKLVWVETPTNPMLKLADLRAIARLCRERGILTVCDNTFASPINQRPLELGIDIVVHSTTKYMNGHSDVIGGVAVTGTAPQHDTLRERLSFIQNAVGAIQGPFDSFLVLRGIKTLALRVERSNANALELAGWLERQDKVKRVHYPGLASHPQHELARSQMHGYGGIISLDLDTDLAGARRFLEHCEVFTLAESLGGVESLIEHPAIMTHATIPREQRVLLGIGDGLVRLSVGIEHVEDQRNDLARALAAI</sequence>
<proteinExistence type="inferred from homology"/>
<dbReference type="EMBL" id="CP051685">
    <property type="protein sequence ID" value="QJD98751.1"/>
    <property type="molecule type" value="Genomic_DNA"/>
</dbReference>
<evidence type="ECO:0000256" key="4">
    <source>
        <dbReference type="PIRSR" id="PIRSR001434-2"/>
    </source>
</evidence>
<dbReference type="GO" id="GO:0019346">
    <property type="term" value="P:transsulfuration"/>
    <property type="evidence" value="ECO:0007669"/>
    <property type="project" value="InterPro"/>
</dbReference>
<comment type="cofactor">
    <cofactor evidence="1 5">
        <name>pyridoxal 5'-phosphate</name>
        <dbReference type="ChEBI" id="CHEBI:597326"/>
    </cofactor>
</comment>
<feature type="region of interest" description="Disordered" evidence="6">
    <location>
        <begin position="1"/>
        <end position="23"/>
    </location>
</feature>
<dbReference type="GO" id="GO:0030170">
    <property type="term" value="F:pyridoxal phosphate binding"/>
    <property type="evidence" value="ECO:0007669"/>
    <property type="project" value="InterPro"/>
</dbReference>
<keyword evidence="8" id="KW-1185">Reference proteome</keyword>
<dbReference type="GO" id="GO:0005737">
    <property type="term" value="C:cytoplasm"/>
    <property type="evidence" value="ECO:0007669"/>
    <property type="project" value="TreeGrafter"/>
</dbReference>
<name>A0A7Z2ZS71_9BURK</name>
<dbReference type="GO" id="GO:0004123">
    <property type="term" value="F:cystathionine gamma-lyase activity"/>
    <property type="evidence" value="ECO:0007669"/>
    <property type="project" value="TreeGrafter"/>
</dbReference>
<evidence type="ECO:0000256" key="3">
    <source>
        <dbReference type="ARBA" id="ARBA00022898"/>
    </source>
</evidence>
<organism evidence="7 8">
    <name type="scientific">Massilia forsythiae</name>
    <dbReference type="NCBI Taxonomy" id="2728020"/>
    <lineage>
        <taxon>Bacteria</taxon>
        <taxon>Pseudomonadati</taxon>
        <taxon>Pseudomonadota</taxon>
        <taxon>Betaproteobacteria</taxon>
        <taxon>Burkholderiales</taxon>
        <taxon>Oxalobacteraceae</taxon>
        <taxon>Telluria group</taxon>
        <taxon>Massilia</taxon>
    </lineage>
</organism>
<reference evidence="7 8" key="1">
    <citation type="submission" date="2020-04" db="EMBL/GenBank/DDBJ databases">
        <title>Genome sequencing of novel species.</title>
        <authorList>
            <person name="Heo J."/>
            <person name="Kim S.-J."/>
            <person name="Kim J.-S."/>
            <person name="Hong S.-B."/>
            <person name="Kwon S.-W."/>
        </authorList>
    </citation>
    <scope>NUCLEOTIDE SEQUENCE [LARGE SCALE GENOMIC DNA]</scope>
    <source>
        <strain evidence="7 8">GN2-R2</strain>
    </source>
</reference>
<dbReference type="RefSeq" id="WP_169433651.1">
    <property type="nucleotide sequence ID" value="NZ_CP051685.1"/>
</dbReference>
<dbReference type="PIRSF" id="PIRSF001434">
    <property type="entry name" value="CGS"/>
    <property type="match status" value="1"/>
</dbReference>
<dbReference type="AlphaFoldDB" id="A0A7Z2ZS71"/>
<dbReference type="InterPro" id="IPR015422">
    <property type="entry name" value="PyrdxlP-dep_Trfase_small"/>
</dbReference>
<gene>
    <name evidence="7" type="ORF">HH212_00745</name>
</gene>
<evidence type="ECO:0000256" key="5">
    <source>
        <dbReference type="RuleBase" id="RU362118"/>
    </source>
</evidence>
<dbReference type="InterPro" id="IPR000277">
    <property type="entry name" value="Cys/Met-Metab_PyrdxlP-dep_enz"/>
</dbReference>
<keyword evidence="7" id="KW-0808">Transferase</keyword>
<dbReference type="InterPro" id="IPR015424">
    <property type="entry name" value="PyrdxlP-dep_Trfase"/>
</dbReference>
<dbReference type="GO" id="GO:0003962">
    <property type="term" value="F:cystathionine gamma-synthase activity"/>
    <property type="evidence" value="ECO:0007669"/>
    <property type="project" value="TreeGrafter"/>
</dbReference>
<keyword evidence="3 4" id="KW-0663">Pyridoxal phosphate</keyword>
<dbReference type="InterPro" id="IPR054542">
    <property type="entry name" value="Cys_met_metab_PP"/>
</dbReference>
<dbReference type="PANTHER" id="PTHR11808">
    <property type="entry name" value="TRANS-SULFURATION ENZYME FAMILY MEMBER"/>
    <property type="match status" value="1"/>
</dbReference>
<dbReference type="PROSITE" id="PS00868">
    <property type="entry name" value="CYS_MET_METAB_PP"/>
    <property type="match status" value="1"/>
</dbReference>
<dbReference type="CDD" id="cd00614">
    <property type="entry name" value="CGS_like"/>
    <property type="match status" value="1"/>
</dbReference>
<dbReference type="GO" id="GO:0019343">
    <property type="term" value="P:cysteine biosynthetic process via cystathionine"/>
    <property type="evidence" value="ECO:0007669"/>
    <property type="project" value="TreeGrafter"/>
</dbReference>
<protein>
    <submittedName>
        <fullName evidence="7">PLP-dependent transferase</fullName>
    </submittedName>
</protein>
<feature type="modified residue" description="N6-(pyridoxal phosphate)lysine" evidence="4">
    <location>
        <position position="218"/>
    </location>
</feature>
<dbReference type="Proteomes" id="UP000502415">
    <property type="component" value="Chromosome"/>
</dbReference>
<dbReference type="KEGG" id="mfy:HH212_00745"/>
<dbReference type="SUPFAM" id="SSF53383">
    <property type="entry name" value="PLP-dependent transferases"/>
    <property type="match status" value="1"/>
</dbReference>
<comment type="similarity">
    <text evidence="2 5">Belongs to the trans-sulfuration enzymes family.</text>
</comment>
<dbReference type="Gene3D" id="3.40.640.10">
    <property type="entry name" value="Type I PLP-dependent aspartate aminotransferase-like (Major domain)"/>
    <property type="match status" value="1"/>
</dbReference>
<dbReference type="InterPro" id="IPR015421">
    <property type="entry name" value="PyrdxlP-dep_Trfase_major"/>
</dbReference>
<evidence type="ECO:0000256" key="2">
    <source>
        <dbReference type="ARBA" id="ARBA00009077"/>
    </source>
</evidence>
<evidence type="ECO:0000256" key="6">
    <source>
        <dbReference type="SAM" id="MobiDB-lite"/>
    </source>
</evidence>
<dbReference type="FunFam" id="3.90.1150.10:FF:000008">
    <property type="entry name" value="Cystathionine gamma-synthase"/>
    <property type="match status" value="1"/>
</dbReference>
<dbReference type="Pfam" id="PF01053">
    <property type="entry name" value="Cys_Met_Meta_PP"/>
    <property type="match status" value="1"/>
</dbReference>
<accession>A0A7Z2ZS71</accession>
<evidence type="ECO:0000313" key="8">
    <source>
        <dbReference type="Proteomes" id="UP000502415"/>
    </source>
</evidence>
<evidence type="ECO:0000313" key="7">
    <source>
        <dbReference type="EMBL" id="QJD98751.1"/>
    </source>
</evidence>